<proteinExistence type="predicted"/>
<dbReference type="EMBL" id="QTSX02005801">
    <property type="protein sequence ID" value="KAJ9057373.1"/>
    <property type="molecule type" value="Genomic_DNA"/>
</dbReference>
<organism evidence="1 2">
    <name type="scientific">Entomophthora muscae</name>
    <dbReference type="NCBI Taxonomy" id="34485"/>
    <lineage>
        <taxon>Eukaryota</taxon>
        <taxon>Fungi</taxon>
        <taxon>Fungi incertae sedis</taxon>
        <taxon>Zoopagomycota</taxon>
        <taxon>Entomophthoromycotina</taxon>
        <taxon>Entomophthoromycetes</taxon>
        <taxon>Entomophthorales</taxon>
        <taxon>Entomophthoraceae</taxon>
        <taxon>Entomophthora</taxon>
    </lineage>
</organism>
<sequence length="243" mass="26771">MRLEYYIAPWESIYRPCTHGSHRAYPSGCSSQVIRLVQAISRLGLEKSDPCNRWLNHLIATGLMIGWESFVKVLEELVTPGGVTVDAATCPVFSSPDPLPCHPAIQGRQVLLYGLFNQQGLPPTHPFSLSLLDPDHSHCHHGIAHSFLTEAAWSQHFFRGLDLTLVPPLPLSTWRGLVPHGSRSLVGSYSSAAQPPIKGKPQIIKRQPSQTKPQAPHIGFHHPLELPWGVLLLGTACSWEVTA</sequence>
<comment type="caution">
    <text evidence="1">The sequence shown here is derived from an EMBL/GenBank/DDBJ whole genome shotgun (WGS) entry which is preliminary data.</text>
</comment>
<evidence type="ECO:0000313" key="1">
    <source>
        <dbReference type="EMBL" id="KAJ9057373.1"/>
    </source>
</evidence>
<keyword evidence="2" id="KW-1185">Reference proteome</keyword>
<dbReference type="Proteomes" id="UP001165960">
    <property type="component" value="Unassembled WGS sequence"/>
</dbReference>
<accession>A0ACC2S4Z9</accession>
<gene>
    <name evidence="1" type="ORF">DSO57_1023364</name>
</gene>
<evidence type="ECO:0000313" key="2">
    <source>
        <dbReference type="Proteomes" id="UP001165960"/>
    </source>
</evidence>
<name>A0ACC2S4Z9_9FUNG</name>
<protein>
    <submittedName>
        <fullName evidence="1">Uncharacterized protein</fullName>
    </submittedName>
</protein>
<reference evidence="1" key="1">
    <citation type="submission" date="2022-04" db="EMBL/GenBank/DDBJ databases">
        <title>Genome of the entomopathogenic fungus Entomophthora muscae.</title>
        <authorList>
            <person name="Elya C."/>
            <person name="Lovett B.R."/>
            <person name="Lee E."/>
            <person name="Macias A.M."/>
            <person name="Hajek A.E."/>
            <person name="De Bivort B.L."/>
            <person name="Kasson M.T."/>
            <person name="De Fine Licht H.H."/>
            <person name="Stajich J.E."/>
        </authorList>
    </citation>
    <scope>NUCLEOTIDE SEQUENCE</scope>
    <source>
        <strain evidence="1">Berkeley</strain>
    </source>
</reference>